<dbReference type="Pfam" id="PF01408">
    <property type="entry name" value="GFO_IDH_MocA"/>
    <property type="match status" value="1"/>
</dbReference>
<dbReference type="GO" id="GO:0000166">
    <property type="term" value="F:nucleotide binding"/>
    <property type="evidence" value="ECO:0007669"/>
    <property type="project" value="InterPro"/>
</dbReference>
<dbReference type="PANTHER" id="PTHR43377">
    <property type="entry name" value="BILIVERDIN REDUCTASE A"/>
    <property type="match status" value="1"/>
</dbReference>
<dbReference type="Gene3D" id="3.40.50.720">
    <property type="entry name" value="NAD(P)-binding Rossmann-like Domain"/>
    <property type="match status" value="1"/>
</dbReference>
<dbReference type="Pfam" id="PF22725">
    <property type="entry name" value="GFO_IDH_MocA_C3"/>
    <property type="match status" value="1"/>
</dbReference>
<organism evidence="3">
    <name type="scientific">bioreactor metagenome</name>
    <dbReference type="NCBI Taxonomy" id="1076179"/>
    <lineage>
        <taxon>unclassified sequences</taxon>
        <taxon>metagenomes</taxon>
        <taxon>ecological metagenomes</taxon>
    </lineage>
</organism>
<protein>
    <submittedName>
        <fullName evidence="3">Inositol 2-dehydrogenase/D-chiro-inositol 3-dehydrogenase</fullName>
        <ecNumber evidence="3">1.1.1.18</ecNumber>
    </submittedName>
</protein>
<dbReference type="Gene3D" id="3.30.360.10">
    <property type="entry name" value="Dihydrodipicolinate Reductase, domain 2"/>
    <property type="match status" value="1"/>
</dbReference>
<dbReference type="InterPro" id="IPR000683">
    <property type="entry name" value="Gfo/Idh/MocA-like_OxRdtase_N"/>
</dbReference>
<dbReference type="EC" id="1.1.1.18" evidence="3"/>
<reference evidence="3" key="1">
    <citation type="submission" date="2019-08" db="EMBL/GenBank/DDBJ databases">
        <authorList>
            <person name="Kucharzyk K."/>
            <person name="Murdoch R.W."/>
            <person name="Higgins S."/>
            <person name="Loffler F."/>
        </authorList>
    </citation>
    <scope>NUCLEOTIDE SEQUENCE</scope>
</reference>
<dbReference type="PANTHER" id="PTHR43377:SF2">
    <property type="entry name" value="BINDING ROSSMANN FOLD OXIDOREDUCTASE, PUTATIVE (AFU_ORTHOLOGUE AFUA_4G00560)-RELATED"/>
    <property type="match status" value="1"/>
</dbReference>
<dbReference type="SUPFAM" id="SSF55347">
    <property type="entry name" value="Glyceraldehyde-3-phosphate dehydrogenase-like, C-terminal domain"/>
    <property type="match status" value="1"/>
</dbReference>
<evidence type="ECO:0000313" key="3">
    <source>
        <dbReference type="EMBL" id="MPM10356.1"/>
    </source>
</evidence>
<dbReference type="AlphaFoldDB" id="A0A644X2K7"/>
<dbReference type="InterPro" id="IPR036291">
    <property type="entry name" value="NAD(P)-bd_dom_sf"/>
</dbReference>
<comment type="caution">
    <text evidence="3">The sequence shown here is derived from an EMBL/GenBank/DDBJ whole genome shotgun (WGS) entry which is preliminary data.</text>
</comment>
<dbReference type="SUPFAM" id="SSF51735">
    <property type="entry name" value="NAD(P)-binding Rossmann-fold domains"/>
    <property type="match status" value="1"/>
</dbReference>
<proteinExistence type="predicted"/>
<dbReference type="InterPro" id="IPR051450">
    <property type="entry name" value="Gfo/Idh/MocA_Oxidoreductases"/>
</dbReference>
<evidence type="ECO:0000259" key="2">
    <source>
        <dbReference type="Pfam" id="PF22725"/>
    </source>
</evidence>
<accession>A0A644X2K7</accession>
<feature type="domain" description="GFO/IDH/MocA-like oxidoreductase" evidence="2">
    <location>
        <begin position="147"/>
        <end position="312"/>
    </location>
</feature>
<gene>
    <name evidence="3" type="primary">iolG_39</name>
    <name evidence="3" type="ORF">SDC9_56687</name>
</gene>
<keyword evidence="3" id="KW-0560">Oxidoreductase</keyword>
<feature type="domain" description="Gfo/Idh/MocA-like oxidoreductase N-terminal" evidence="1">
    <location>
        <begin position="17"/>
        <end position="135"/>
    </location>
</feature>
<evidence type="ECO:0000259" key="1">
    <source>
        <dbReference type="Pfam" id="PF01408"/>
    </source>
</evidence>
<name>A0A644X2K7_9ZZZZ</name>
<dbReference type="InterPro" id="IPR055170">
    <property type="entry name" value="GFO_IDH_MocA-like_dom"/>
</dbReference>
<dbReference type="EMBL" id="VSSQ01001682">
    <property type="protein sequence ID" value="MPM10356.1"/>
    <property type="molecule type" value="Genomic_DNA"/>
</dbReference>
<sequence>MPAKRRTERKQIGMTKSIGFIGYGLRSRTMMKAFAGIDANIRVAAINDPRADEIQKEVANDARFAGVQYEESAAALLNRNDLDGVFIGTRCSLHADLAAKVLEKGIPLYLEKPVCINEAQYDRLKAASAGKTGRAVVSFPLRVSPLVREMKRIAESGLLGKLTMVQAVNNVPYGSVYYHSWYRDPSETGGLFLQKATHDVDYIAYLTGETPKEVFARTTKLYYKGDKPAGLRCPDCAEYKTCRESSYVVEHILKEEVTGDACCFAVDTGNEDGASAIMTCESGMIISYNQNFVVKKGAARRGCRLIGTDASVEFDFYTGEIREDRYDTPQTVNHVFRADAHSHFGGDEALALEFLDLMDGKAPESDLEAGLRSAAVCLAAKRSAESGRIEAVRL</sequence>
<dbReference type="GO" id="GO:0050112">
    <property type="term" value="F:inositol 2-dehydrogenase (NAD+) activity"/>
    <property type="evidence" value="ECO:0007669"/>
    <property type="project" value="UniProtKB-EC"/>
</dbReference>